<dbReference type="HOGENOM" id="CLU_3308348_0_0_3"/>
<protein>
    <submittedName>
        <fullName evidence="1">Uncharacterized protein</fullName>
    </submittedName>
</protein>
<gene>
    <name evidence="1" type="ordered locus">PCC8801_0530</name>
</gene>
<evidence type="ECO:0000313" key="1">
    <source>
        <dbReference type="EMBL" id="ACK64621.1"/>
    </source>
</evidence>
<name>B7JVQ0_RIPO1</name>
<reference evidence="2" key="1">
    <citation type="journal article" date="2011" name="MBio">
        <title>Novel metabolic attributes of the genus Cyanothece, comprising a group of unicellular nitrogen-fixing Cyanobacteria.</title>
        <authorList>
            <person name="Bandyopadhyay A."/>
            <person name="Elvitigala T."/>
            <person name="Welsh E."/>
            <person name="Stockel J."/>
            <person name="Liberton M."/>
            <person name="Min H."/>
            <person name="Sherman L.A."/>
            <person name="Pakrasi H.B."/>
        </authorList>
    </citation>
    <scope>NUCLEOTIDE SEQUENCE [LARGE SCALE GENOMIC DNA]</scope>
    <source>
        <strain evidence="2">PCC 8801</strain>
    </source>
</reference>
<keyword evidence="2" id="KW-1185">Reference proteome</keyword>
<accession>B7JVQ0</accession>
<evidence type="ECO:0000313" key="2">
    <source>
        <dbReference type="Proteomes" id="UP000008204"/>
    </source>
</evidence>
<dbReference type="AlphaFoldDB" id="B7JVQ0"/>
<organism evidence="1 2">
    <name type="scientific">Rippkaea orientalis (strain PCC 8801 / RF-1)</name>
    <name type="common">Cyanothece sp. (strain PCC 8801)</name>
    <dbReference type="NCBI Taxonomy" id="41431"/>
    <lineage>
        <taxon>Bacteria</taxon>
        <taxon>Bacillati</taxon>
        <taxon>Cyanobacteriota</taxon>
        <taxon>Cyanophyceae</taxon>
        <taxon>Oscillatoriophycideae</taxon>
        <taxon>Chroococcales</taxon>
        <taxon>Aphanothecaceae</taxon>
        <taxon>Rippkaea</taxon>
        <taxon>Rippkaea orientalis</taxon>
    </lineage>
</organism>
<dbReference type="EMBL" id="CP001287">
    <property type="protein sequence ID" value="ACK64621.1"/>
    <property type="molecule type" value="Genomic_DNA"/>
</dbReference>
<sequence length="39" mass="4662">MRLAATYLMLEQSELQGKQNKEILIYINRLNLPKRLDSR</sequence>
<dbReference type="KEGG" id="cyp:PCC8801_0530"/>
<dbReference type="STRING" id="41431.PCC8801_0530"/>
<proteinExistence type="predicted"/>
<dbReference type="Proteomes" id="UP000008204">
    <property type="component" value="Chromosome"/>
</dbReference>